<dbReference type="NCBIfam" id="NF033550">
    <property type="entry name" value="transpos_ISL3"/>
    <property type="match status" value="1"/>
</dbReference>
<organism evidence="2 3">
    <name type="scientific">Streptomyces olivaceiscleroticus</name>
    <dbReference type="NCBI Taxonomy" id="68245"/>
    <lineage>
        <taxon>Bacteria</taxon>
        <taxon>Bacillati</taxon>
        <taxon>Actinomycetota</taxon>
        <taxon>Actinomycetes</taxon>
        <taxon>Kitasatosporales</taxon>
        <taxon>Streptomycetaceae</taxon>
        <taxon>Streptomyces</taxon>
    </lineage>
</organism>
<dbReference type="InterPro" id="IPR047951">
    <property type="entry name" value="Transpos_ISL3"/>
</dbReference>
<dbReference type="RefSeq" id="WP_346094020.1">
    <property type="nucleotide sequence ID" value="NZ_BAAABY010000009.1"/>
</dbReference>
<dbReference type="InterPro" id="IPR017894">
    <property type="entry name" value="HTH_IS21_transposase_type"/>
</dbReference>
<sequence length="551" mass="62089">MVSCDELVGVLFPYLSPVLVERVSLAGEAVHIVARTRDHSVSCPDCRTASRRVHSTYERCLSDGPVGGQPVLIRITVRRLYCENARCPRRTFVEQVDGLTVRYGRRTPVWCRVLEAVAVALAGRAGARFADVLHSVVSRTTLLRLLMALPDPTWTPPRVLGVDDFATCRGQHYGTVLINCETGQPLDLLPGRDAETLAVWLREHPGPEIICRDRAGAYADGARTGAPQAVQVTDPFHLWQNLATAVERCVRRHSACLKPPDADENGIVHISFADAQGTAKEMSPVEARVRERHRVVHALLDQGHGIREIARELHMGGNTVRRAARAEIPEQLLTGRHQPRRTQLDPYKPYVDERWAEDCTNSVRLHAELKELGYQGTYRILSHYLRPRRRRRIRTVGPEPPGVRQVTTWVMCHPDRLRDDERQQLRDILARCPELTAADRLVRAFAQILTTRSGQHVKDWITAARAEDLPGLHTFAHGLEKDWDAVIQGLTTHWNSGPVEGRVNHIKMIKRQMFGRAQLPLLRKRVLLTALRPPQSVTSNRPGDRPHENLA</sequence>
<keyword evidence="3" id="KW-1185">Reference proteome</keyword>
<accession>A0ABP3JJT5</accession>
<evidence type="ECO:0000313" key="2">
    <source>
        <dbReference type="EMBL" id="GAA0452446.1"/>
    </source>
</evidence>
<comment type="caution">
    <text evidence="2">The sequence shown here is derived from an EMBL/GenBank/DDBJ whole genome shotgun (WGS) entry which is preliminary data.</text>
</comment>
<evidence type="ECO:0000313" key="3">
    <source>
        <dbReference type="Proteomes" id="UP001500909"/>
    </source>
</evidence>
<dbReference type="Pfam" id="PF14690">
    <property type="entry name" value="Zn_ribbon_ISL3"/>
    <property type="match status" value="1"/>
</dbReference>
<dbReference type="EMBL" id="BAAABY010000009">
    <property type="protein sequence ID" value="GAA0452446.1"/>
    <property type="molecule type" value="Genomic_DNA"/>
</dbReference>
<dbReference type="PROSITE" id="PS50531">
    <property type="entry name" value="HTH_IS21"/>
    <property type="match status" value="1"/>
</dbReference>
<dbReference type="PANTHER" id="PTHR33498:SF1">
    <property type="entry name" value="TRANSPOSASE FOR INSERTION SEQUENCE ELEMENT IS1557"/>
    <property type="match status" value="1"/>
</dbReference>
<evidence type="ECO:0000259" key="1">
    <source>
        <dbReference type="PROSITE" id="PS50531"/>
    </source>
</evidence>
<dbReference type="PANTHER" id="PTHR33498">
    <property type="entry name" value="TRANSPOSASE FOR INSERTION SEQUENCE ELEMENT IS1557"/>
    <property type="match status" value="1"/>
</dbReference>
<protein>
    <submittedName>
        <fullName evidence="2">ISL3-like element IS466 family transposase</fullName>
    </submittedName>
</protein>
<feature type="domain" description="HTH IS21-type" evidence="1">
    <location>
        <begin position="291"/>
        <end position="355"/>
    </location>
</feature>
<dbReference type="InterPro" id="IPR002560">
    <property type="entry name" value="Transposase_DDE"/>
</dbReference>
<dbReference type="InterPro" id="IPR029261">
    <property type="entry name" value="Transposase_Znf"/>
</dbReference>
<dbReference type="Pfam" id="PF01610">
    <property type="entry name" value="DDE_Tnp_ISL3"/>
    <property type="match status" value="2"/>
</dbReference>
<proteinExistence type="predicted"/>
<reference evidence="3" key="1">
    <citation type="journal article" date="2019" name="Int. J. Syst. Evol. Microbiol.">
        <title>The Global Catalogue of Microorganisms (GCM) 10K type strain sequencing project: providing services to taxonomists for standard genome sequencing and annotation.</title>
        <authorList>
            <consortium name="The Broad Institute Genomics Platform"/>
            <consortium name="The Broad Institute Genome Sequencing Center for Infectious Disease"/>
            <person name="Wu L."/>
            <person name="Ma J."/>
        </authorList>
    </citation>
    <scope>NUCLEOTIDE SEQUENCE [LARGE SCALE GENOMIC DNA]</scope>
    <source>
        <strain evidence="3">JCM 4805</strain>
    </source>
</reference>
<dbReference type="Proteomes" id="UP001500909">
    <property type="component" value="Unassembled WGS sequence"/>
</dbReference>
<gene>
    <name evidence="2" type="ORF">GCM10010361_15710</name>
</gene>
<name>A0ABP3JJT5_9ACTN</name>